<dbReference type="Pfam" id="PF24938">
    <property type="entry name" value="DUF7755"/>
    <property type="match status" value="1"/>
</dbReference>
<feature type="domain" description="DUF7755" evidence="2">
    <location>
        <begin position="89"/>
        <end position="228"/>
    </location>
</feature>
<feature type="transmembrane region" description="Helical" evidence="1">
    <location>
        <begin position="357"/>
        <end position="375"/>
    </location>
</feature>
<comment type="caution">
    <text evidence="3">The sequence shown here is derived from an EMBL/GenBank/DDBJ whole genome shotgun (WGS) entry which is preliminary data.</text>
</comment>
<keyword evidence="1" id="KW-0472">Membrane</keyword>
<evidence type="ECO:0000313" key="4">
    <source>
        <dbReference type="Proteomes" id="UP001417504"/>
    </source>
</evidence>
<evidence type="ECO:0000313" key="3">
    <source>
        <dbReference type="EMBL" id="KAK9123390.1"/>
    </source>
</evidence>
<accession>A0AAP0IYA6</accession>
<evidence type="ECO:0000256" key="1">
    <source>
        <dbReference type="SAM" id="Phobius"/>
    </source>
</evidence>
<dbReference type="PANTHER" id="PTHR36330">
    <property type="entry name" value="LIPASE/LIPOOXYGENASE, PLAT/LH2 FAMILY PROTEIN"/>
    <property type="match status" value="1"/>
</dbReference>
<dbReference type="EMBL" id="JBBNAE010000005">
    <property type="protein sequence ID" value="KAK9123390.1"/>
    <property type="molecule type" value="Genomic_DNA"/>
</dbReference>
<gene>
    <name evidence="3" type="ORF">Sjap_012992</name>
</gene>
<name>A0AAP0IYA6_9MAGN</name>
<reference evidence="3 4" key="1">
    <citation type="submission" date="2024-01" db="EMBL/GenBank/DDBJ databases">
        <title>Genome assemblies of Stephania.</title>
        <authorList>
            <person name="Yang L."/>
        </authorList>
    </citation>
    <scope>NUCLEOTIDE SEQUENCE [LARGE SCALE GENOMIC DNA]</scope>
    <source>
        <strain evidence="3">QJT</strain>
        <tissue evidence="3">Leaf</tissue>
    </source>
</reference>
<dbReference type="Proteomes" id="UP001417504">
    <property type="component" value="Unassembled WGS sequence"/>
</dbReference>
<dbReference type="PANTHER" id="PTHR36330:SF2">
    <property type="entry name" value="LIPASE_LIPOOXYGENASE, PLAT_LH2 FAMILY PROTEIN"/>
    <property type="match status" value="1"/>
</dbReference>
<keyword evidence="1" id="KW-0812">Transmembrane</keyword>
<keyword evidence="4" id="KW-1185">Reference proteome</keyword>
<keyword evidence="1" id="KW-1133">Transmembrane helix</keyword>
<sequence length="416" mass="46011">MTTLQRTAHSVFVGRPPNESFKKGYHRNLFQRRRNLCNLFSCYSKSFDYQDFQGYASPLRLLPAKEPNICTHSLLEELPSSYKVDEAQSLYMVKLQTSTVSGSCLSDPNAGILLCLIDGNGDSVLQRVTGTRTPAKNPTVKEAASEFLPFQRGSIDEFIFEGSRLGKIKALWVGPESGVWRLGALSLKVINGCQPVAIVRDVYSEMTSSGGVEFDCYTCNILVGMIGDMKGYEGKSFLSTAGIVPDATTYNILVSGHGKKVIKHCEPEDSLRQELELRSSNLVCDLIVVVVLTSLSSFHFLDSAETWFLYAGYADLKSSLLLQRSVSTLQASTRISFRYQRKRNPTEKLFGGTKAPISSLVIAFVFVFIAIKYQSESMPATLTTQQVLAAMTCFLAFKVSVLLVAFKPVPSKLEKK</sequence>
<dbReference type="AlphaFoldDB" id="A0AAP0IYA6"/>
<proteinExistence type="predicted"/>
<organism evidence="3 4">
    <name type="scientific">Stephania japonica</name>
    <dbReference type="NCBI Taxonomy" id="461633"/>
    <lineage>
        <taxon>Eukaryota</taxon>
        <taxon>Viridiplantae</taxon>
        <taxon>Streptophyta</taxon>
        <taxon>Embryophyta</taxon>
        <taxon>Tracheophyta</taxon>
        <taxon>Spermatophyta</taxon>
        <taxon>Magnoliopsida</taxon>
        <taxon>Ranunculales</taxon>
        <taxon>Menispermaceae</taxon>
        <taxon>Menispermoideae</taxon>
        <taxon>Cissampelideae</taxon>
        <taxon>Stephania</taxon>
    </lineage>
</organism>
<feature type="transmembrane region" description="Helical" evidence="1">
    <location>
        <begin position="387"/>
        <end position="406"/>
    </location>
</feature>
<protein>
    <recommendedName>
        <fullName evidence="2">DUF7755 domain-containing protein</fullName>
    </recommendedName>
</protein>
<dbReference type="InterPro" id="IPR056657">
    <property type="entry name" value="DUF7755"/>
</dbReference>
<evidence type="ECO:0000259" key="2">
    <source>
        <dbReference type="Pfam" id="PF24938"/>
    </source>
</evidence>